<dbReference type="Gene3D" id="3.30.70.100">
    <property type="match status" value="1"/>
</dbReference>
<dbReference type="InterPro" id="IPR006121">
    <property type="entry name" value="HMA_dom"/>
</dbReference>
<gene>
    <name evidence="2" type="ORF">AB6A68_12860</name>
</gene>
<evidence type="ECO:0000313" key="2">
    <source>
        <dbReference type="EMBL" id="MEX6430716.1"/>
    </source>
</evidence>
<evidence type="ECO:0000313" key="3">
    <source>
        <dbReference type="Proteomes" id="UP001560267"/>
    </source>
</evidence>
<organism evidence="2 3">
    <name type="scientific">Ferrimicrobium acidiphilum</name>
    <dbReference type="NCBI Taxonomy" id="121039"/>
    <lineage>
        <taxon>Bacteria</taxon>
        <taxon>Bacillati</taxon>
        <taxon>Actinomycetota</taxon>
        <taxon>Acidimicrobiia</taxon>
        <taxon>Acidimicrobiales</taxon>
        <taxon>Acidimicrobiaceae</taxon>
        <taxon>Ferrimicrobium</taxon>
    </lineage>
</organism>
<dbReference type="RefSeq" id="WP_298404848.1">
    <property type="nucleotide sequence ID" value="NZ_JBFSHR010000075.1"/>
</dbReference>
<proteinExistence type="predicted"/>
<dbReference type="CDD" id="cd00371">
    <property type="entry name" value="HMA"/>
    <property type="match status" value="1"/>
</dbReference>
<dbReference type="SUPFAM" id="SSF55008">
    <property type="entry name" value="HMA, heavy metal-associated domain"/>
    <property type="match status" value="1"/>
</dbReference>
<feature type="domain" description="HMA" evidence="1">
    <location>
        <begin position="2"/>
        <end position="68"/>
    </location>
</feature>
<dbReference type="EMBL" id="JBFSHR010000075">
    <property type="protein sequence ID" value="MEX6430716.1"/>
    <property type="molecule type" value="Genomic_DNA"/>
</dbReference>
<dbReference type="Proteomes" id="UP001560267">
    <property type="component" value="Unassembled WGS sequence"/>
</dbReference>
<accession>A0ABV3Y566</accession>
<name>A0ABV3Y566_9ACTN</name>
<dbReference type="PROSITE" id="PS50846">
    <property type="entry name" value="HMA_2"/>
    <property type="match status" value="1"/>
</dbReference>
<evidence type="ECO:0000259" key="1">
    <source>
        <dbReference type="PROSITE" id="PS50846"/>
    </source>
</evidence>
<comment type="caution">
    <text evidence="2">The sequence shown here is derived from an EMBL/GenBank/DDBJ whole genome shotgun (WGS) entry which is preliminary data.</text>
</comment>
<sequence>MRSVELSAMDISCNHCKNTIENGITGIAGVSSVEVDIEAKRVTVVFDEYRAKTDTVLAEMAELGYPAEVIAG</sequence>
<dbReference type="InterPro" id="IPR036163">
    <property type="entry name" value="HMA_dom_sf"/>
</dbReference>
<keyword evidence="3" id="KW-1185">Reference proteome</keyword>
<protein>
    <submittedName>
        <fullName evidence="2">Heavy-metal-associated domain-containing protein</fullName>
    </submittedName>
</protein>
<reference evidence="2 3" key="1">
    <citation type="submission" date="2024-07" db="EMBL/GenBank/DDBJ databases">
        <title>Draft Genome Sequence of Ferrimicrobium acidiphilum Strain YE2023, Isolated from a Pulp of Bioleach Reactor.</title>
        <authorList>
            <person name="Elkina Y.A."/>
            <person name="Bulaeva A.G."/>
            <person name="Beletsky A.V."/>
            <person name="Mardanov A.V."/>
        </authorList>
    </citation>
    <scope>NUCLEOTIDE SEQUENCE [LARGE SCALE GENOMIC DNA]</scope>
    <source>
        <strain evidence="2 3">YE2023</strain>
    </source>
</reference>
<dbReference type="Pfam" id="PF00403">
    <property type="entry name" value="HMA"/>
    <property type="match status" value="1"/>
</dbReference>